<proteinExistence type="predicted"/>
<dbReference type="Proteomes" id="UP000024635">
    <property type="component" value="Unassembled WGS sequence"/>
</dbReference>
<name>A0A016TCG9_9BILA</name>
<reference evidence="2" key="1">
    <citation type="journal article" date="2015" name="Nat. Genet.">
        <title>The genome and transcriptome of the zoonotic hookworm Ancylostoma ceylanicum identify infection-specific gene families.</title>
        <authorList>
            <person name="Schwarz E.M."/>
            <person name="Hu Y."/>
            <person name="Antoshechkin I."/>
            <person name="Miller M.M."/>
            <person name="Sternberg P.W."/>
            <person name="Aroian R.V."/>
        </authorList>
    </citation>
    <scope>NUCLEOTIDE SEQUENCE</scope>
    <source>
        <strain evidence="2">HY135</strain>
    </source>
</reference>
<comment type="caution">
    <text evidence="1">The sequence shown here is derived from an EMBL/GenBank/DDBJ whole genome shotgun (WGS) entry which is preliminary data.</text>
</comment>
<sequence>MLTDINKCSTAMRFPMCSFSRSSRAGQNFVRVIFCRVKYGQNVTYHTGCNVCPMSKTSSKIEISIFQKKTAS</sequence>
<dbReference type="EMBL" id="JARK01001452">
    <property type="protein sequence ID" value="EYC00353.1"/>
    <property type="molecule type" value="Genomic_DNA"/>
</dbReference>
<protein>
    <submittedName>
        <fullName evidence="1">Uncharacterized protein</fullName>
    </submittedName>
</protein>
<evidence type="ECO:0000313" key="1">
    <source>
        <dbReference type="EMBL" id="EYC00353.1"/>
    </source>
</evidence>
<accession>A0A016TCG9</accession>
<dbReference type="AlphaFoldDB" id="A0A016TCG9"/>
<keyword evidence="2" id="KW-1185">Reference proteome</keyword>
<evidence type="ECO:0000313" key="2">
    <source>
        <dbReference type="Proteomes" id="UP000024635"/>
    </source>
</evidence>
<gene>
    <name evidence="1" type="primary">Acey_s0116.g574</name>
    <name evidence="1" type="ORF">Y032_0116g574</name>
</gene>
<organism evidence="1 2">
    <name type="scientific">Ancylostoma ceylanicum</name>
    <dbReference type="NCBI Taxonomy" id="53326"/>
    <lineage>
        <taxon>Eukaryota</taxon>
        <taxon>Metazoa</taxon>
        <taxon>Ecdysozoa</taxon>
        <taxon>Nematoda</taxon>
        <taxon>Chromadorea</taxon>
        <taxon>Rhabditida</taxon>
        <taxon>Rhabditina</taxon>
        <taxon>Rhabditomorpha</taxon>
        <taxon>Strongyloidea</taxon>
        <taxon>Ancylostomatidae</taxon>
        <taxon>Ancylostomatinae</taxon>
        <taxon>Ancylostoma</taxon>
    </lineage>
</organism>